<feature type="domain" description="GAD-related" evidence="1">
    <location>
        <begin position="11"/>
        <end position="83"/>
    </location>
</feature>
<dbReference type="AlphaFoldDB" id="A0A4Y3QJB0"/>
<dbReference type="InterPro" id="IPR014983">
    <property type="entry name" value="GAD-rel"/>
</dbReference>
<gene>
    <name evidence="2" type="ORF">MTE01_06980</name>
</gene>
<organism evidence="2 3">
    <name type="scientific">Microbacterium testaceum</name>
    <name type="common">Aureobacterium testaceum</name>
    <name type="synonym">Brevibacterium testaceum</name>
    <dbReference type="NCBI Taxonomy" id="2033"/>
    <lineage>
        <taxon>Bacteria</taxon>
        <taxon>Bacillati</taxon>
        <taxon>Actinomycetota</taxon>
        <taxon>Actinomycetes</taxon>
        <taxon>Micrococcales</taxon>
        <taxon>Microbacteriaceae</taxon>
        <taxon>Microbacterium</taxon>
    </lineage>
</organism>
<dbReference type="Proteomes" id="UP000319525">
    <property type="component" value="Unassembled WGS sequence"/>
</dbReference>
<evidence type="ECO:0000259" key="1">
    <source>
        <dbReference type="Pfam" id="PF08887"/>
    </source>
</evidence>
<protein>
    <recommendedName>
        <fullName evidence="1">GAD-related domain-containing protein</fullName>
    </recommendedName>
</protein>
<dbReference type="EMBL" id="BJML01000001">
    <property type="protein sequence ID" value="GEB44753.1"/>
    <property type="molecule type" value="Genomic_DNA"/>
</dbReference>
<dbReference type="Pfam" id="PF08887">
    <property type="entry name" value="GAD-like"/>
    <property type="match status" value="1"/>
</dbReference>
<dbReference type="OrthoDB" id="2216648at2"/>
<sequence length="189" mass="20932">MMSVELFRDFVPVAPVPEAVIDRYRPSVEPALVELWQAQGFGLAADGFLRVVNPDYYTSMIGEFLPRSDMIPVLATAMGDVVVSFDGKYRVLQFRYARATGGVGSSLDLIGLFAAQESWLNRFMDYAPYAEAAVTYGSLNTLEDFDYIYAYKLPLPAGGPEGVEYLTRSRIFEHIAFTTQLAGPIPFAS</sequence>
<comment type="caution">
    <text evidence="2">The sequence shown here is derived from an EMBL/GenBank/DDBJ whole genome shotgun (WGS) entry which is preliminary data.</text>
</comment>
<accession>A0A4Y3QJB0</accession>
<reference evidence="2 3" key="1">
    <citation type="submission" date="2019-06" db="EMBL/GenBank/DDBJ databases">
        <title>Whole genome shotgun sequence of Microbacterium testaceum NBRC 12675.</title>
        <authorList>
            <person name="Hosoyama A."/>
            <person name="Uohara A."/>
            <person name="Ohji S."/>
            <person name="Ichikawa N."/>
        </authorList>
    </citation>
    <scope>NUCLEOTIDE SEQUENCE [LARGE SCALE GENOMIC DNA]</scope>
    <source>
        <strain evidence="2 3">NBRC 12675</strain>
    </source>
</reference>
<name>A0A4Y3QJB0_MICTE</name>
<evidence type="ECO:0000313" key="2">
    <source>
        <dbReference type="EMBL" id="GEB44753.1"/>
    </source>
</evidence>
<evidence type="ECO:0000313" key="3">
    <source>
        <dbReference type="Proteomes" id="UP000319525"/>
    </source>
</evidence>
<proteinExistence type="predicted"/>